<dbReference type="Gene3D" id="3.20.20.140">
    <property type="entry name" value="Metal-dependent hydrolases"/>
    <property type="match status" value="1"/>
</dbReference>
<sequence>MKYMDSQLHLWNTDKLNYDWLALFPEINKPHTGDMYFEASDNKNITGSIFVQADCDTDQALSEVDWVNEVAEHNPNISLVGIVAWAPLHLGDKCLNYLKALLEHKRVVGVRHSLQNSPIEMFYDEDYRKGVLVAARNGLVIDMCVRGYQLEALNDLLTWLFERYPEAHVVLSHCGKPNIKEAEFDSWLHSITKIASFKNVFCKISGLPTEADWINWKEEQLIKYINEAVNIFSPQRCMYGSDWPVVNLAGGVNKWKKCVAMSINSLNDNDKKSIWYETTQRAYRV</sequence>
<comment type="similarity">
    <text evidence="1">Belongs to the metallo-dependent hydrolases superfamily.</text>
</comment>
<evidence type="ECO:0000256" key="1">
    <source>
        <dbReference type="ARBA" id="ARBA00038310"/>
    </source>
</evidence>
<dbReference type="Pfam" id="PF04909">
    <property type="entry name" value="Amidohydro_2"/>
    <property type="match status" value="1"/>
</dbReference>
<comment type="caution">
    <text evidence="3">The sequence shown here is derived from an EMBL/GenBank/DDBJ whole genome shotgun (WGS) entry which is preliminary data.</text>
</comment>
<evidence type="ECO:0000313" key="3">
    <source>
        <dbReference type="EMBL" id="GAL24422.1"/>
    </source>
</evidence>
<protein>
    <submittedName>
        <fullName evidence="3">L-fuconolactone hydrolase</fullName>
    </submittedName>
</protein>
<dbReference type="InterPro" id="IPR006680">
    <property type="entry name" value="Amidohydro-rel"/>
</dbReference>
<dbReference type="PANTHER" id="PTHR43569">
    <property type="entry name" value="AMIDOHYDROLASE"/>
    <property type="match status" value="1"/>
</dbReference>
<keyword evidence="4" id="KW-1185">Reference proteome</keyword>
<dbReference type="SUPFAM" id="SSF51556">
    <property type="entry name" value="Metallo-dependent hydrolases"/>
    <property type="match status" value="1"/>
</dbReference>
<dbReference type="EMBL" id="BBMS01000004">
    <property type="protein sequence ID" value="GAL24422.1"/>
    <property type="molecule type" value="Genomic_DNA"/>
</dbReference>
<evidence type="ECO:0000313" key="4">
    <source>
        <dbReference type="Proteomes" id="UP000029223"/>
    </source>
</evidence>
<feature type="domain" description="Amidohydrolase-related" evidence="2">
    <location>
        <begin position="5"/>
        <end position="284"/>
    </location>
</feature>
<dbReference type="InterPro" id="IPR032466">
    <property type="entry name" value="Metal_Hydrolase"/>
</dbReference>
<accession>A0ABQ0J6M7</accession>
<organism evidence="3 4">
    <name type="scientific">Vibrio variabilis</name>
    <dbReference type="NCBI Taxonomy" id="990271"/>
    <lineage>
        <taxon>Bacteria</taxon>
        <taxon>Pseudomonadati</taxon>
        <taxon>Pseudomonadota</taxon>
        <taxon>Gammaproteobacteria</taxon>
        <taxon>Vibrionales</taxon>
        <taxon>Vibrionaceae</taxon>
        <taxon>Vibrio</taxon>
    </lineage>
</organism>
<dbReference type="PANTHER" id="PTHR43569:SF2">
    <property type="entry name" value="AMIDOHYDROLASE-RELATED DOMAIN-CONTAINING PROTEIN"/>
    <property type="match status" value="1"/>
</dbReference>
<dbReference type="InterPro" id="IPR052350">
    <property type="entry name" value="Metallo-dep_Lactonases"/>
</dbReference>
<proteinExistence type="inferred from homology"/>
<reference evidence="4" key="1">
    <citation type="submission" date="2014-09" db="EMBL/GenBank/DDBJ databases">
        <title>Vibrio variabilis JCM 19239. (C206) whole genome shotgun sequence.</title>
        <authorList>
            <person name="Sawabe T."/>
            <person name="Meirelles P."/>
            <person name="Nakanishi M."/>
            <person name="Sayaka M."/>
            <person name="Hattori M."/>
            <person name="Ohkuma M."/>
        </authorList>
    </citation>
    <scope>NUCLEOTIDE SEQUENCE [LARGE SCALE GENOMIC DNA]</scope>
    <source>
        <strain evidence="4">JCM 19239</strain>
    </source>
</reference>
<dbReference type="GO" id="GO:0016787">
    <property type="term" value="F:hydrolase activity"/>
    <property type="evidence" value="ECO:0007669"/>
    <property type="project" value="UniProtKB-KW"/>
</dbReference>
<gene>
    <name evidence="3" type="ORF">JCM19239_1876</name>
</gene>
<evidence type="ECO:0000259" key="2">
    <source>
        <dbReference type="Pfam" id="PF04909"/>
    </source>
</evidence>
<name>A0ABQ0J6M7_9VIBR</name>
<keyword evidence="3" id="KW-0378">Hydrolase</keyword>
<dbReference type="Proteomes" id="UP000029223">
    <property type="component" value="Unassembled WGS sequence"/>
</dbReference>